<dbReference type="AlphaFoldDB" id="A0A0E9XQB9"/>
<name>A0A0E9XQB9_ANGAN</name>
<proteinExistence type="predicted"/>
<organism evidence="1">
    <name type="scientific">Anguilla anguilla</name>
    <name type="common">European freshwater eel</name>
    <name type="synonym">Muraena anguilla</name>
    <dbReference type="NCBI Taxonomy" id="7936"/>
    <lineage>
        <taxon>Eukaryota</taxon>
        <taxon>Metazoa</taxon>
        <taxon>Chordata</taxon>
        <taxon>Craniata</taxon>
        <taxon>Vertebrata</taxon>
        <taxon>Euteleostomi</taxon>
        <taxon>Actinopterygii</taxon>
        <taxon>Neopterygii</taxon>
        <taxon>Teleostei</taxon>
        <taxon>Anguilliformes</taxon>
        <taxon>Anguillidae</taxon>
        <taxon>Anguilla</taxon>
    </lineage>
</organism>
<reference evidence="1" key="2">
    <citation type="journal article" date="2015" name="Fish Shellfish Immunol.">
        <title>Early steps in the European eel (Anguilla anguilla)-Vibrio vulnificus interaction in the gills: Role of the RtxA13 toxin.</title>
        <authorList>
            <person name="Callol A."/>
            <person name="Pajuelo D."/>
            <person name="Ebbesson L."/>
            <person name="Teles M."/>
            <person name="MacKenzie S."/>
            <person name="Amaro C."/>
        </authorList>
    </citation>
    <scope>NUCLEOTIDE SEQUENCE</scope>
</reference>
<evidence type="ECO:0000313" key="1">
    <source>
        <dbReference type="EMBL" id="JAI04637.1"/>
    </source>
</evidence>
<dbReference type="EMBL" id="GBXM01003941">
    <property type="protein sequence ID" value="JAI04637.1"/>
    <property type="molecule type" value="Transcribed_RNA"/>
</dbReference>
<accession>A0A0E9XQB9</accession>
<sequence>MYAVMWKGKRALSRSVRIGPEFLLRFVFCYCYVRLTNSYRMHLLLVIAAKLWGSASY</sequence>
<protein>
    <submittedName>
        <fullName evidence="1">Uncharacterized protein</fullName>
    </submittedName>
</protein>
<reference evidence="1" key="1">
    <citation type="submission" date="2014-11" db="EMBL/GenBank/DDBJ databases">
        <authorList>
            <person name="Amaro Gonzalez C."/>
        </authorList>
    </citation>
    <scope>NUCLEOTIDE SEQUENCE</scope>
</reference>